<dbReference type="PANTHER" id="PTHR13090:SF1">
    <property type="entry name" value="ARGININE-HYDROXYLASE NDUFAF5, MITOCHONDRIAL"/>
    <property type="match status" value="1"/>
</dbReference>
<dbReference type="Pfam" id="PF08241">
    <property type="entry name" value="Methyltransf_11"/>
    <property type="match status" value="1"/>
</dbReference>
<dbReference type="InterPro" id="IPR029063">
    <property type="entry name" value="SAM-dependent_MTases_sf"/>
</dbReference>
<dbReference type="STRING" id="946333.A4W93_23775"/>
<name>A0A1W6LIH7_9BURK</name>
<evidence type="ECO:0000259" key="3">
    <source>
        <dbReference type="Pfam" id="PF08241"/>
    </source>
</evidence>
<protein>
    <recommendedName>
        <fullName evidence="3">Methyltransferase type 11 domain-containing protein</fullName>
    </recommendedName>
</protein>
<proteinExistence type="predicted"/>
<keyword evidence="5" id="KW-1185">Reference proteome</keyword>
<keyword evidence="1" id="KW-0489">Methyltransferase</keyword>
<keyword evidence="2" id="KW-0808">Transferase</keyword>
<dbReference type="AlphaFoldDB" id="A0A1W6LIH7"/>
<evidence type="ECO:0000256" key="2">
    <source>
        <dbReference type="ARBA" id="ARBA00022679"/>
    </source>
</evidence>
<dbReference type="Proteomes" id="UP000193427">
    <property type="component" value="Chromosome"/>
</dbReference>
<feature type="domain" description="Methyltransferase type 11" evidence="3">
    <location>
        <begin position="50"/>
        <end position="142"/>
    </location>
</feature>
<evidence type="ECO:0000256" key="1">
    <source>
        <dbReference type="ARBA" id="ARBA00022603"/>
    </source>
</evidence>
<organism evidence="4 5">
    <name type="scientific">Piscinibacter gummiphilus</name>
    <dbReference type="NCBI Taxonomy" id="946333"/>
    <lineage>
        <taxon>Bacteria</taxon>
        <taxon>Pseudomonadati</taxon>
        <taxon>Pseudomonadota</taxon>
        <taxon>Betaproteobacteria</taxon>
        <taxon>Burkholderiales</taxon>
        <taxon>Sphaerotilaceae</taxon>
        <taxon>Piscinibacter</taxon>
    </lineage>
</organism>
<evidence type="ECO:0000313" key="5">
    <source>
        <dbReference type="Proteomes" id="UP000193427"/>
    </source>
</evidence>
<dbReference type="PANTHER" id="PTHR13090">
    <property type="entry name" value="ARGININE-HYDROXYLASE NDUFAF5, MITOCHONDRIAL"/>
    <property type="match status" value="1"/>
</dbReference>
<gene>
    <name evidence="4" type="ORF">A4W93_23775</name>
</gene>
<dbReference type="Gene3D" id="3.40.50.150">
    <property type="entry name" value="Vaccinia Virus protein VP39"/>
    <property type="match status" value="1"/>
</dbReference>
<dbReference type="GO" id="GO:0008757">
    <property type="term" value="F:S-adenosylmethionine-dependent methyltransferase activity"/>
    <property type="evidence" value="ECO:0007669"/>
    <property type="project" value="InterPro"/>
</dbReference>
<dbReference type="GO" id="GO:0032259">
    <property type="term" value="P:methylation"/>
    <property type="evidence" value="ECO:0007669"/>
    <property type="project" value="UniProtKB-KW"/>
</dbReference>
<reference evidence="4 5" key="1">
    <citation type="submission" date="2016-04" db="EMBL/GenBank/DDBJ databases">
        <title>Complete genome sequence of natural rubber-degrading, novel Gram-negative bacterium, Rhizobacter gummiphilus strain NS21.</title>
        <authorList>
            <person name="Tabata M."/>
            <person name="Kasai D."/>
            <person name="Fukuda M."/>
        </authorList>
    </citation>
    <scope>NUCLEOTIDE SEQUENCE [LARGE SCALE GENOMIC DNA]</scope>
    <source>
        <strain evidence="4 5">NS21</strain>
    </source>
</reference>
<dbReference type="InterPro" id="IPR050602">
    <property type="entry name" value="Malonyl-ACP_OMT"/>
</dbReference>
<dbReference type="InterPro" id="IPR013216">
    <property type="entry name" value="Methyltransf_11"/>
</dbReference>
<sequence>MRRVLTALNRLAKADAAPWLHGEVARRMADRLDIIKLRPTALADWWSFAGAGAELLAKAYPEARRIQVEPTEALRERARAATAKGRWPWSRTQKPEVAGPDDLAEGGVQLVWANMMLHGTADPTQAIARWHRALAVDGFVMFSCLGPDTLRELRDLYARLGWPPAMAEFVDMHDLGDMLVHAGFADPVMDQETLHLSWADPEALLAELRGLGGNASPDRFPGLRTPRWRKRLVDELNGLRGNDGRLHLRVEVAYGHAFKVPPRRKPSTETTVSLEEMRTLVRKRDTRD</sequence>
<accession>A0A1W6LIH7</accession>
<dbReference type="EMBL" id="CP015118">
    <property type="protein sequence ID" value="ARN24029.1"/>
    <property type="molecule type" value="Genomic_DNA"/>
</dbReference>
<dbReference type="SUPFAM" id="SSF53335">
    <property type="entry name" value="S-adenosyl-L-methionine-dependent methyltransferases"/>
    <property type="match status" value="1"/>
</dbReference>
<dbReference type="KEGG" id="rgu:A4W93_23775"/>
<evidence type="ECO:0000313" key="4">
    <source>
        <dbReference type="EMBL" id="ARN24029.1"/>
    </source>
</evidence>